<evidence type="ECO:0000313" key="2">
    <source>
        <dbReference type="Proteomes" id="UP001353858"/>
    </source>
</evidence>
<protein>
    <submittedName>
        <fullName evidence="1">Uncharacterized protein</fullName>
    </submittedName>
</protein>
<sequence length="168" mass="19487">MLMKREIRSRLDCIKPSIHLAENLKRNLNLYNQTKTFNIGMRVASRNYFGDKWRFGKVENVLGTLHYLIRLDDGRIVKRHVDQIRKIGENIETDYIEPTIIVKPACVQPLPVQSLSKNFTEITESSSNKDKSLENEQPNLVITTESTIPTPQIRKSSRIIKKPDRLDL</sequence>
<evidence type="ECO:0000313" key="1">
    <source>
        <dbReference type="EMBL" id="KAK4876019.1"/>
    </source>
</evidence>
<keyword evidence="2" id="KW-1185">Reference proteome</keyword>
<organism evidence="1 2">
    <name type="scientific">Aquatica leii</name>
    <dbReference type="NCBI Taxonomy" id="1421715"/>
    <lineage>
        <taxon>Eukaryota</taxon>
        <taxon>Metazoa</taxon>
        <taxon>Ecdysozoa</taxon>
        <taxon>Arthropoda</taxon>
        <taxon>Hexapoda</taxon>
        <taxon>Insecta</taxon>
        <taxon>Pterygota</taxon>
        <taxon>Neoptera</taxon>
        <taxon>Endopterygota</taxon>
        <taxon>Coleoptera</taxon>
        <taxon>Polyphaga</taxon>
        <taxon>Elateriformia</taxon>
        <taxon>Elateroidea</taxon>
        <taxon>Lampyridae</taxon>
        <taxon>Luciolinae</taxon>
        <taxon>Aquatica</taxon>
    </lineage>
</organism>
<proteinExistence type="predicted"/>
<dbReference type="Proteomes" id="UP001353858">
    <property type="component" value="Unassembled WGS sequence"/>
</dbReference>
<dbReference type="AlphaFoldDB" id="A0AAN7PSW1"/>
<name>A0AAN7PSW1_9COLE</name>
<comment type="caution">
    <text evidence="1">The sequence shown here is derived from an EMBL/GenBank/DDBJ whole genome shotgun (WGS) entry which is preliminary data.</text>
</comment>
<accession>A0AAN7PSW1</accession>
<reference evidence="2" key="1">
    <citation type="submission" date="2023-01" db="EMBL/GenBank/DDBJ databases">
        <title>Key to firefly adult light organ development and bioluminescence: homeobox transcription factors regulate luciferase expression and transportation to peroxisome.</title>
        <authorList>
            <person name="Fu X."/>
        </authorList>
    </citation>
    <scope>NUCLEOTIDE SEQUENCE [LARGE SCALE GENOMIC DNA]</scope>
</reference>
<gene>
    <name evidence="1" type="ORF">RN001_012441</name>
</gene>
<dbReference type="EMBL" id="JARPUR010000005">
    <property type="protein sequence ID" value="KAK4876019.1"/>
    <property type="molecule type" value="Genomic_DNA"/>
</dbReference>